<evidence type="ECO:0000313" key="3">
    <source>
        <dbReference type="EMBL" id="SDH35845.1"/>
    </source>
</evidence>
<evidence type="ECO:0000313" key="4">
    <source>
        <dbReference type="Proteomes" id="UP000198854"/>
    </source>
</evidence>
<dbReference type="InterPro" id="IPR007690">
    <property type="entry name" value="T2SS_GspM"/>
</dbReference>
<evidence type="ECO:0000256" key="2">
    <source>
        <dbReference type="SAM" id="Phobius"/>
    </source>
</evidence>
<dbReference type="STRING" id="861298.SAMN04488136_11414"/>
<feature type="transmembrane region" description="Helical" evidence="2">
    <location>
        <begin position="21"/>
        <end position="40"/>
    </location>
</feature>
<sequence length="215" mass="24251">MAKVYNLLNQHYSKLSDREKGLVMLCGLVALILGLLTAIIEPSYKNNKALAQQIQDQTLANQSAQSKNMVMEAKLQRDPDADIDQELKQLLKQSQELSEQASHIVKNFITPEAMAHLLEEVLASSKSLHLVSLESLPAKPLTQQQASSGSGYYLHPVRLEMTGSYFAIQTYLQRLEAMKAKYYWQHFEYQVDAYPKARVILQVYTLGTSKEFIGG</sequence>
<evidence type="ECO:0000256" key="1">
    <source>
        <dbReference type="SAM" id="Coils"/>
    </source>
</evidence>
<dbReference type="OrthoDB" id="9151209at2"/>
<keyword evidence="4" id="KW-1185">Reference proteome</keyword>
<dbReference type="Pfam" id="PF04612">
    <property type="entry name" value="T2SSM"/>
    <property type="match status" value="1"/>
</dbReference>
<reference evidence="3 4" key="1">
    <citation type="submission" date="2016-10" db="EMBL/GenBank/DDBJ databases">
        <authorList>
            <person name="de Groot N.N."/>
        </authorList>
    </citation>
    <scope>NUCLEOTIDE SEQUENCE [LARGE SCALE GENOMIC DNA]</scope>
    <source>
        <strain evidence="3 4">CGMCC 1.10228</strain>
    </source>
</reference>
<dbReference type="GO" id="GO:0015627">
    <property type="term" value="C:type II protein secretion system complex"/>
    <property type="evidence" value="ECO:0007669"/>
    <property type="project" value="InterPro"/>
</dbReference>
<feature type="coiled-coil region" evidence="1">
    <location>
        <begin position="80"/>
        <end position="107"/>
    </location>
</feature>
<dbReference type="Proteomes" id="UP000198854">
    <property type="component" value="Unassembled WGS sequence"/>
</dbReference>
<organism evidence="3 4">
    <name type="scientific">Vibrio xiamenensis</name>
    <dbReference type="NCBI Taxonomy" id="861298"/>
    <lineage>
        <taxon>Bacteria</taxon>
        <taxon>Pseudomonadati</taxon>
        <taxon>Pseudomonadota</taxon>
        <taxon>Gammaproteobacteria</taxon>
        <taxon>Vibrionales</taxon>
        <taxon>Vibrionaceae</taxon>
        <taxon>Vibrio</taxon>
    </lineage>
</organism>
<proteinExistence type="predicted"/>
<protein>
    <submittedName>
        <fullName evidence="3">MSHA biogenesis protein MshJ</fullName>
    </submittedName>
</protein>
<accession>A0A1G8BRL0</accession>
<name>A0A1G8BRL0_9VIBR</name>
<dbReference type="RefSeq" id="WP_093274317.1">
    <property type="nucleotide sequence ID" value="NZ_FNDD01000014.1"/>
</dbReference>
<dbReference type="GO" id="GO:0015628">
    <property type="term" value="P:protein secretion by the type II secretion system"/>
    <property type="evidence" value="ECO:0007669"/>
    <property type="project" value="InterPro"/>
</dbReference>
<keyword evidence="2" id="KW-1133">Transmembrane helix</keyword>
<gene>
    <name evidence="3" type="ORF">SAMN04488136_11414</name>
</gene>
<dbReference type="AlphaFoldDB" id="A0A1G8BRL0"/>
<keyword evidence="2" id="KW-0472">Membrane</keyword>
<dbReference type="EMBL" id="FNDD01000014">
    <property type="protein sequence ID" value="SDH35845.1"/>
    <property type="molecule type" value="Genomic_DNA"/>
</dbReference>
<keyword evidence="1" id="KW-0175">Coiled coil</keyword>
<keyword evidence="2" id="KW-0812">Transmembrane</keyword>